<dbReference type="SUPFAM" id="SSF48452">
    <property type="entry name" value="TPR-like"/>
    <property type="match status" value="1"/>
</dbReference>
<evidence type="ECO:0000313" key="2">
    <source>
        <dbReference type="Proteomes" id="UP000318288"/>
    </source>
</evidence>
<dbReference type="EMBL" id="SJPW01000006">
    <property type="protein sequence ID" value="TWU49022.1"/>
    <property type="molecule type" value="Genomic_DNA"/>
</dbReference>
<sequence length="217" mass="24905">MHERLSDLIWEAQGETDHDVANRLFVDAEQLAKQILDLEPNDSRATYAIALTWYHRWPPADRQNCVEWLRKTEQIDPDFPWVPLYLGYQFFDAGNYTEAFQQFNRVDREFFASIDHHWRNLKTDELMLVCQIRGELDAPDIATLTKLASNYINADEEDRAVPMEIVNATMAPELRNRFNADPALVAEQVVRLIVGIGDQNVFPDQLAQLQSAAATAG</sequence>
<keyword evidence="2" id="KW-1185">Reference proteome</keyword>
<name>A0A5C6EIX0_9BACT</name>
<reference evidence="1 2" key="1">
    <citation type="submission" date="2019-02" db="EMBL/GenBank/DDBJ databases">
        <title>Deep-cultivation of Planctomycetes and their phenomic and genomic characterization uncovers novel biology.</title>
        <authorList>
            <person name="Wiegand S."/>
            <person name="Jogler M."/>
            <person name="Boedeker C."/>
            <person name="Pinto D."/>
            <person name="Vollmers J."/>
            <person name="Rivas-Marin E."/>
            <person name="Kohn T."/>
            <person name="Peeters S.H."/>
            <person name="Heuer A."/>
            <person name="Rast P."/>
            <person name="Oberbeckmann S."/>
            <person name="Bunk B."/>
            <person name="Jeske O."/>
            <person name="Meyerdierks A."/>
            <person name="Storesund J.E."/>
            <person name="Kallscheuer N."/>
            <person name="Luecker S."/>
            <person name="Lage O.M."/>
            <person name="Pohl T."/>
            <person name="Merkel B.J."/>
            <person name="Hornburger P."/>
            <person name="Mueller R.-W."/>
            <person name="Bruemmer F."/>
            <person name="Labrenz M."/>
            <person name="Spormann A.M."/>
            <person name="Op Den Camp H."/>
            <person name="Overmann J."/>
            <person name="Amann R."/>
            <person name="Jetten M.S.M."/>
            <person name="Mascher T."/>
            <person name="Medema M.H."/>
            <person name="Devos D.P."/>
            <person name="Kaster A.-K."/>
            <person name="Ovreas L."/>
            <person name="Rohde M."/>
            <person name="Galperin M.Y."/>
            <person name="Jogler C."/>
        </authorList>
    </citation>
    <scope>NUCLEOTIDE SEQUENCE [LARGE SCALE GENOMIC DNA]</scope>
    <source>
        <strain evidence="1 2">Poly51</strain>
    </source>
</reference>
<dbReference type="Gene3D" id="1.25.40.10">
    <property type="entry name" value="Tetratricopeptide repeat domain"/>
    <property type="match status" value="1"/>
</dbReference>
<evidence type="ECO:0000313" key="1">
    <source>
        <dbReference type="EMBL" id="TWU49022.1"/>
    </source>
</evidence>
<proteinExistence type="predicted"/>
<dbReference type="InterPro" id="IPR011990">
    <property type="entry name" value="TPR-like_helical_dom_sf"/>
</dbReference>
<comment type="caution">
    <text evidence="1">The sequence shown here is derived from an EMBL/GenBank/DDBJ whole genome shotgun (WGS) entry which is preliminary data.</text>
</comment>
<gene>
    <name evidence="1" type="ORF">Poly51_49260</name>
</gene>
<dbReference type="AlphaFoldDB" id="A0A5C6EIX0"/>
<dbReference type="Proteomes" id="UP000318288">
    <property type="component" value="Unassembled WGS sequence"/>
</dbReference>
<accession>A0A5C6EIX0</accession>
<organism evidence="1 2">
    <name type="scientific">Rubripirellula tenax</name>
    <dbReference type="NCBI Taxonomy" id="2528015"/>
    <lineage>
        <taxon>Bacteria</taxon>
        <taxon>Pseudomonadati</taxon>
        <taxon>Planctomycetota</taxon>
        <taxon>Planctomycetia</taxon>
        <taxon>Pirellulales</taxon>
        <taxon>Pirellulaceae</taxon>
        <taxon>Rubripirellula</taxon>
    </lineage>
</organism>
<evidence type="ECO:0008006" key="3">
    <source>
        <dbReference type="Google" id="ProtNLM"/>
    </source>
</evidence>
<protein>
    <recommendedName>
        <fullName evidence="3">Tetratricopeptide repeat protein</fullName>
    </recommendedName>
</protein>